<dbReference type="EMBL" id="KV424326">
    <property type="protein sequence ID" value="KZT47785.1"/>
    <property type="molecule type" value="Genomic_DNA"/>
</dbReference>
<dbReference type="OrthoDB" id="10019231at2759"/>
<organism evidence="3 4">
    <name type="scientific">Calocera cornea HHB12733</name>
    <dbReference type="NCBI Taxonomy" id="1353952"/>
    <lineage>
        <taxon>Eukaryota</taxon>
        <taxon>Fungi</taxon>
        <taxon>Dikarya</taxon>
        <taxon>Basidiomycota</taxon>
        <taxon>Agaricomycotina</taxon>
        <taxon>Dacrymycetes</taxon>
        <taxon>Dacrymycetales</taxon>
        <taxon>Dacrymycetaceae</taxon>
        <taxon>Calocera</taxon>
    </lineage>
</organism>
<dbReference type="Proteomes" id="UP000076842">
    <property type="component" value="Unassembled WGS sequence"/>
</dbReference>
<evidence type="ECO:0000313" key="4">
    <source>
        <dbReference type="Proteomes" id="UP000076842"/>
    </source>
</evidence>
<feature type="non-terminal residue" evidence="3">
    <location>
        <position position="1"/>
    </location>
</feature>
<dbReference type="InterPro" id="IPR002925">
    <property type="entry name" value="Dienelactn_hydro"/>
</dbReference>
<dbReference type="InterPro" id="IPR029058">
    <property type="entry name" value="AB_hydrolase_fold"/>
</dbReference>
<feature type="region of interest" description="Disordered" evidence="1">
    <location>
        <begin position="48"/>
        <end position="67"/>
    </location>
</feature>
<keyword evidence="4" id="KW-1185">Reference proteome</keyword>
<proteinExistence type="predicted"/>
<dbReference type="GO" id="GO:0016787">
    <property type="term" value="F:hydrolase activity"/>
    <property type="evidence" value="ECO:0007669"/>
    <property type="project" value="InterPro"/>
</dbReference>
<sequence length="67" mass="7296">IHVGTNDIFLPNKTVEHVKAALAEEKSDAPFEINVFQDAVHGFAVHGDISDAKEKENKEAPANATLR</sequence>
<evidence type="ECO:0000313" key="3">
    <source>
        <dbReference type="EMBL" id="KZT47785.1"/>
    </source>
</evidence>
<dbReference type="Pfam" id="PF01738">
    <property type="entry name" value="DLH"/>
    <property type="match status" value="1"/>
</dbReference>
<protein>
    <recommendedName>
        <fullName evidence="2">Dienelactone hydrolase domain-containing protein</fullName>
    </recommendedName>
</protein>
<feature type="domain" description="Dienelactone hydrolase" evidence="2">
    <location>
        <begin position="1"/>
        <end position="60"/>
    </location>
</feature>
<dbReference type="STRING" id="1353952.A0A166MPN7"/>
<dbReference type="Gene3D" id="3.40.50.1820">
    <property type="entry name" value="alpha/beta hydrolase"/>
    <property type="match status" value="1"/>
</dbReference>
<name>A0A166MPN7_9BASI</name>
<dbReference type="AlphaFoldDB" id="A0A166MPN7"/>
<feature type="compositionally biased region" description="Basic and acidic residues" evidence="1">
    <location>
        <begin position="48"/>
        <end position="59"/>
    </location>
</feature>
<accession>A0A166MPN7</accession>
<evidence type="ECO:0000259" key="2">
    <source>
        <dbReference type="Pfam" id="PF01738"/>
    </source>
</evidence>
<evidence type="ECO:0000256" key="1">
    <source>
        <dbReference type="SAM" id="MobiDB-lite"/>
    </source>
</evidence>
<dbReference type="InParanoid" id="A0A166MPN7"/>
<gene>
    <name evidence="3" type="ORF">CALCODRAFT_489082</name>
</gene>
<reference evidence="3 4" key="1">
    <citation type="journal article" date="2016" name="Mol. Biol. Evol.">
        <title>Comparative Genomics of Early-Diverging Mushroom-Forming Fungi Provides Insights into the Origins of Lignocellulose Decay Capabilities.</title>
        <authorList>
            <person name="Nagy L.G."/>
            <person name="Riley R."/>
            <person name="Tritt A."/>
            <person name="Adam C."/>
            <person name="Daum C."/>
            <person name="Floudas D."/>
            <person name="Sun H."/>
            <person name="Yadav J.S."/>
            <person name="Pangilinan J."/>
            <person name="Larsson K.H."/>
            <person name="Matsuura K."/>
            <person name="Barry K."/>
            <person name="Labutti K."/>
            <person name="Kuo R."/>
            <person name="Ohm R.A."/>
            <person name="Bhattacharya S.S."/>
            <person name="Shirouzu T."/>
            <person name="Yoshinaga Y."/>
            <person name="Martin F.M."/>
            <person name="Grigoriev I.V."/>
            <person name="Hibbett D.S."/>
        </authorList>
    </citation>
    <scope>NUCLEOTIDE SEQUENCE [LARGE SCALE GENOMIC DNA]</scope>
    <source>
        <strain evidence="3 4">HHB12733</strain>
    </source>
</reference>